<organism evidence="2">
    <name type="scientific">Rhizophora mucronata</name>
    <name type="common">Asiatic mangrove</name>
    <dbReference type="NCBI Taxonomy" id="61149"/>
    <lineage>
        <taxon>Eukaryota</taxon>
        <taxon>Viridiplantae</taxon>
        <taxon>Streptophyta</taxon>
        <taxon>Embryophyta</taxon>
        <taxon>Tracheophyta</taxon>
        <taxon>Spermatophyta</taxon>
        <taxon>Magnoliopsida</taxon>
        <taxon>eudicotyledons</taxon>
        <taxon>Gunneridae</taxon>
        <taxon>Pentapetalae</taxon>
        <taxon>rosids</taxon>
        <taxon>fabids</taxon>
        <taxon>Malpighiales</taxon>
        <taxon>Rhizophoraceae</taxon>
        <taxon>Rhizophora</taxon>
    </lineage>
</organism>
<evidence type="ECO:0000313" key="2">
    <source>
        <dbReference type="EMBL" id="MBX03852.1"/>
    </source>
</evidence>
<dbReference type="EMBL" id="GGEC01023368">
    <property type="protein sequence ID" value="MBX03852.1"/>
    <property type="molecule type" value="Transcribed_RNA"/>
</dbReference>
<evidence type="ECO:0000256" key="1">
    <source>
        <dbReference type="SAM" id="Phobius"/>
    </source>
</evidence>
<feature type="transmembrane region" description="Helical" evidence="1">
    <location>
        <begin position="40"/>
        <end position="60"/>
    </location>
</feature>
<name>A0A2P2KDP8_RHIMU</name>
<dbReference type="AlphaFoldDB" id="A0A2P2KDP8"/>
<proteinExistence type="predicted"/>
<sequence>MNNFWSLIWVLVQGHDKIRLIACINRVLAHMAFKWLSKKFFFVTGVTLAASRLIYGLYYVRRRHKGMSELGIEFTGWRTTQSVTYDLILIVENSFDNLSCMVNQDLGRHDEASMMLLV</sequence>
<keyword evidence="1" id="KW-0472">Membrane</keyword>
<keyword evidence="1" id="KW-0812">Transmembrane</keyword>
<keyword evidence="1" id="KW-1133">Transmembrane helix</keyword>
<accession>A0A2P2KDP8</accession>
<reference evidence="2" key="1">
    <citation type="submission" date="2018-02" db="EMBL/GenBank/DDBJ databases">
        <title>Rhizophora mucronata_Transcriptome.</title>
        <authorList>
            <person name="Meera S.P."/>
            <person name="Sreeshan A."/>
            <person name="Augustine A."/>
        </authorList>
    </citation>
    <scope>NUCLEOTIDE SEQUENCE</scope>
    <source>
        <tissue evidence="2">Leaf</tissue>
    </source>
</reference>
<protein>
    <submittedName>
        <fullName evidence="2">AT-hook motif nuclear-localized protein 8-like</fullName>
    </submittedName>
</protein>